<dbReference type="PANTHER" id="PTHR43353">
    <property type="entry name" value="SUCCINATE-SEMIALDEHYDE DEHYDROGENASE, MITOCHONDRIAL"/>
    <property type="match status" value="1"/>
</dbReference>
<dbReference type="Gene3D" id="3.40.309.10">
    <property type="entry name" value="Aldehyde Dehydrogenase, Chain A, domain 2"/>
    <property type="match status" value="1"/>
</dbReference>
<name>A0ABX0REQ6_9GAMM</name>
<dbReference type="InterPro" id="IPR050740">
    <property type="entry name" value="Aldehyde_DH_Superfamily"/>
</dbReference>
<proteinExistence type="inferred from homology"/>
<evidence type="ECO:0000313" key="6">
    <source>
        <dbReference type="EMBL" id="NIF23840.1"/>
    </source>
</evidence>
<sequence>MIYDNFGQFIGGKWCHGKGKEPIHVSDPGNGKLLGSIPSASTEDTLAALSAAETALESWKHTQAWARADLLQAVAREMVAASAEAAVVISQESGKPLAQAKREWELSVDQFVWYAEEARRIYGRVVESRVPGGRFEVTHEAVGVVAAFTAWNFPVVLVARKLAPALAAGCTVVLRPSSEVPGSAMMVFECLRKAGIPAGVANLVVGPTAETYEPLISSPVVKKVSLTGSTQLGQQMIRDSADTVKRLSMELGGNAPVIVYEDADVEKALDLSVATKFANCGQVCVTCDRFYVHESLYAAFVEGFAQRARQITVGYGQDDGVTMGPLINPRRLQAIETIVADARAKGAKVVSGGHRIDLHGGYFYAPTVLADVPDDALAIAEENFGPIAAITSFSDHEDLWARVNNSAFALSAYAFTRDPARIRETVTKLEAGMVGINSYALAAAEVPFGGIKASGMGREGGSEGLHDYMNVKLAQIVV</sequence>
<dbReference type="InterPro" id="IPR016162">
    <property type="entry name" value="Ald_DH_N"/>
</dbReference>
<evidence type="ECO:0000256" key="3">
    <source>
        <dbReference type="PROSITE-ProRule" id="PRU10007"/>
    </source>
</evidence>
<evidence type="ECO:0000256" key="2">
    <source>
        <dbReference type="ARBA" id="ARBA00023002"/>
    </source>
</evidence>
<dbReference type="Proteomes" id="UP001515683">
    <property type="component" value="Unassembled WGS sequence"/>
</dbReference>
<evidence type="ECO:0000256" key="1">
    <source>
        <dbReference type="ARBA" id="ARBA00009986"/>
    </source>
</evidence>
<protein>
    <submittedName>
        <fullName evidence="6">NAD-dependent succinate-semialdehyde dehydrogenase</fullName>
    </submittedName>
</protein>
<comment type="similarity">
    <text evidence="1 4">Belongs to the aldehyde dehydrogenase family.</text>
</comment>
<reference evidence="6 7" key="1">
    <citation type="journal article" date="2019" name="bioRxiv">
        <title>Bacteria contribute to plant secondary compound degradation in a generalist herbivore system.</title>
        <authorList>
            <person name="Francoeur C.B."/>
            <person name="Khadempour L."/>
            <person name="Moreira-Soto R.D."/>
            <person name="Gotting K."/>
            <person name="Book A.J."/>
            <person name="Pinto-Tomas A.A."/>
            <person name="Keefover-Ring K."/>
            <person name="Currie C.R."/>
        </authorList>
    </citation>
    <scope>NUCLEOTIDE SEQUENCE [LARGE SCALE GENOMIC DNA]</scope>
    <source>
        <strain evidence="6">Acro-835</strain>
    </source>
</reference>
<dbReference type="InterPro" id="IPR016163">
    <property type="entry name" value="Ald_DH_C"/>
</dbReference>
<dbReference type="PROSITE" id="PS00687">
    <property type="entry name" value="ALDEHYDE_DEHYDR_GLU"/>
    <property type="match status" value="1"/>
</dbReference>
<comment type="caution">
    <text evidence="6">The sequence shown here is derived from an EMBL/GenBank/DDBJ whole genome shotgun (WGS) entry which is preliminary data.</text>
</comment>
<dbReference type="CDD" id="cd07103">
    <property type="entry name" value="ALDH_F5_SSADH_GabD"/>
    <property type="match status" value="1"/>
</dbReference>
<dbReference type="Gene3D" id="3.40.605.10">
    <property type="entry name" value="Aldehyde Dehydrogenase, Chain A, domain 1"/>
    <property type="match status" value="1"/>
</dbReference>
<gene>
    <name evidence="6" type="ORF">F3J40_19855</name>
</gene>
<dbReference type="Pfam" id="PF00171">
    <property type="entry name" value="Aldedh"/>
    <property type="match status" value="1"/>
</dbReference>
<dbReference type="InterPro" id="IPR015590">
    <property type="entry name" value="Aldehyde_DH_dom"/>
</dbReference>
<evidence type="ECO:0000259" key="5">
    <source>
        <dbReference type="Pfam" id="PF00171"/>
    </source>
</evidence>
<dbReference type="PANTHER" id="PTHR43353:SF5">
    <property type="entry name" value="SUCCINATE-SEMIALDEHYDE DEHYDROGENASE, MITOCHONDRIAL"/>
    <property type="match status" value="1"/>
</dbReference>
<keyword evidence="2 4" id="KW-0560">Oxidoreductase</keyword>
<dbReference type="EMBL" id="VWXF01000010">
    <property type="protein sequence ID" value="NIF23840.1"/>
    <property type="molecule type" value="Genomic_DNA"/>
</dbReference>
<evidence type="ECO:0000313" key="7">
    <source>
        <dbReference type="Proteomes" id="UP001515683"/>
    </source>
</evidence>
<keyword evidence="7" id="KW-1185">Reference proteome</keyword>
<feature type="domain" description="Aldehyde dehydrogenase" evidence="5">
    <location>
        <begin position="14"/>
        <end position="472"/>
    </location>
</feature>
<feature type="active site" evidence="3">
    <location>
        <position position="250"/>
    </location>
</feature>
<dbReference type="InterPro" id="IPR016161">
    <property type="entry name" value="Ald_DH/histidinol_DH"/>
</dbReference>
<accession>A0ABX0REQ6</accession>
<organism evidence="6 7">
    <name type="scientific">Candidatus Pantoea multigeneris</name>
    <dbReference type="NCBI Taxonomy" id="2608357"/>
    <lineage>
        <taxon>Bacteria</taxon>
        <taxon>Pseudomonadati</taxon>
        <taxon>Pseudomonadota</taxon>
        <taxon>Gammaproteobacteria</taxon>
        <taxon>Enterobacterales</taxon>
        <taxon>Erwiniaceae</taxon>
        <taxon>Pantoea</taxon>
    </lineage>
</organism>
<dbReference type="RefSeq" id="WP_167017419.1">
    <property type="nucleotide sequence ID" value="NZ_VWXF01000010.1"/>
</dbReference>
<dbReference type="SUPFAM" id="SSF53720">
    <property type="entry name" value="ALDH-like"/>
    <property type="match status" value="1"/>
</dbReference>
<evidence type="ECO:0000256" key="4">
    <source>
        <dbReference type="RuleBase" id="RU003345"/>
    </source>
</evidence>
<dbReference type="InterPro" id="IPR029510">
    <property type="entry name" value="Ald_DH_CS_GLU"/>
</dbReference>